<dbReference type="EMBL" id="CAHS01000002">
    <property type="protein sequence ID" value="CCG85498.1"/>
    <property type="molecule type" value="Genomic_DNA"/>
</dbReference>
<name>V5Z3H8_9GAMM</name>
<reference evidence="1 2" key="1">
    <citation type="journal article" date="2013" name="Syst. Appl. Microbiol.">
        <title>Phylogenetic position and virulence apparatus of the pear flower necrosis pathogen Erwinia piriflorinigrans CFBP 5888T as assessed by comparative genomics.</title>
        <authorList>
            <person name="Smits T.H."/>
            <person name="Rezzonico F."/>
            <person name="Lopez M.M."/>
            <person name="Blom J."/>
            <person name="Goesmann A."/>
            <person name="Frey J.E."/>
            <person name="Duffy B."/>
        </authorList>
    </citation>
    <scope>NUCLEOTIDE SEQUENCE [LARGE SCALE GENOMIC DNA]</scope>
    <source>
        <strain evidence="2">CFBP5888</strain>
    </source>
</reference>
<keyword evidence="2" id="KW-1185">Reference proteome</keyword>
<proteinExistence type="predicted"/>
<evidence type="ECO:0000313" key="2">
    <source>
        <dbReference type="Proteomes" id="UP000018217"/>
    </source>
</evidence>
<organism evidence="1 2">
    <name type="scientific">Erwinia piriflorinigrans CFBP 5888</name>
    <dbReference type="NCBI Taxonomy" id="1161919"/>
    <lineage>
        <taxon>Bacteria</taxon>
        <taxon>Pseudomonadati</taxon>
        <taxon>Pseudomonadota</taxon>
        <taxon>Gammaproteobacteria</taxon>
        <taxon>Enterobacterales</taxon>
        <taxon>Erwiniaceae</taxon>
        <taxon>Erwinia</taxon>
    </lineage>
</organism>
<dbReference type="STRING" id="1161919.EPIR_0133"/>
<gene>
    <name evidence="1" type="ORF">EPIR_0133</name>
</gene>
<dbReference type="AlphaFoldDB" id="V5Z3H8"/>
<accession>V5Z3H8</accession>
<protein>
    <submittedName>
        <fullName evidence="1">Uncharacterized protein</fullName>
    </submittedName>
</protein>
<sequence length="30" mass="3695">MRRERSQKQKDAKTLIFMTQNTFFDFAISR</sequence>
<dbReference type="Proteomes" id="UP000018217">
    <property type="component" value="Unassembled WGS sequence"/>
</dbReference>
<comment type="caution">
    <text evidence="1">The sequence shown here is derived from an EMBL/GenBank/DDBJ whole genome shotgun (WGS) entry which is preliminary data.</text>
</comment>
<evidence type="ECO:0000313" key="1">
    <source>
        <dbReference type="EMBL" id="CCG85498.1"/>
    </source>
</evidence>